<organism evidence="2 3">
    <name type="scientific">Pseudocercospora eumusae</name>
    <dbReference type="NCBI Taxonomy" id="321146"/>
    <lineage>
        <taxon>Eukaryota</taxon>
        <taxon>Fungi</taxon>
        <taxon>Dikarya</taxon>
        <taxon>Ascomycota</taxon>
        <taxon>Pezizomycotina</taxon>
        <taxon>Dothideomycetes</taxon>
        <taxon>Dothideomycetidae</taxon>
        <taxon>Mycosphaerellales</taxon>
        <taxon>Mycosphaerellaceae</taxon>
        <taxon>Pseudocercospora</taxon>
    </lineage>
</organism>
<feature type="compositionally biased region" description="Basic and acidic residues" evidence="1">
    <location>
        <begin position="7"/>
        <end position="21"/>
    </location>
</feature>
<reference evidence="2 3" key="1">
    <citation type="submission" date="2015-07" db="EMBL/GenBank/DDBJ databases">
        <title>Comparative genomics of the Sigatoka disease complex on banana suggests a link between parallel evolutionary changes in Pseudocercospora fijiensis and Pseudocercospora eumusae and increased virulence on the banana host.</title>
        <authorList>
            <person name="Chang T.-C."/>
            <person name="Salvucci A."/>
            <person name="Crous P.W."/>
            <person name="Stergiopoulos I."/>
        </authorList>
    </citation>
    <scope>NUCLEOTIDE SEQUENCE [LARGE SCALE GENOMIC DNA]</scope>
    <source>
        <strain evidence="2 3">CBS 114824</strain>
    </source>
</reference>
<protein>
    <submittedName>
        <fullName evidence="2">Uncharacterized protein</fullName>
    </submittedName>
</protein>
<dbReference type="Proteomes" id="UP000070133">
    <property type="component" value="Unassembled WGS sequence"/>
</dbReference>
<proteinExistence type="predicted"/>
<keyword evidence="3" id="KW-1185">Reference proteome</keyword>
<feature type="region of interest" description="Disordered" evidence="1">
    <location>
        <begin position="1"/>
        <end position="21"/>
    </location>
</feature>
<comment type="caution">
    <text evidence="2">The sequence shown here is derived from an EMBL/GenBank/DDBJ whole genome shotgun (WGS) entry which is preliminary data.</text>
</comment>
<name>A0A139H8I4_9PEZI</name>
<evidence type="ECO:0000256" key="1">
    <source>
        <dbReference type="SAM" id="MobiDB-lite"/>
    </source>
</evidence>
<sequence>MANAQSDTKEEQHGPRDVLKPDCECTECAQKRQTRERRMQAPDIETLLGLNRASLERKINSSLEHIVDTYKRRKGLIKPLLRLHDFGIFTTHSRPTEEPQRRSNEYSKTMVEDRQVAYLDFKIARQDIHGNPYQGIERFCESLLQDSNLFATIAYPQYNARDCTQWHEALECYRHESSFPDNGGWICETRKASSKELLASASWQRQASLREHPDMMSGAEDMPTWFIKCLPIFVFCTAAKWDMNFSVARTILASAQEHLTPSFQEVEEKPAQHGEDCACVDCAKQRADLKTWASVPLHDIGTFFKLNMDFLHGELSCTPQNHVPLDDESLEIVPDLCRLNELGLMTTMSSSFRTDCCYSKHDGLFYASTQRPWLEFMIPQGGKGLPTRAKIEKLASLLLTHPKILATVIFPRYEEGLEPAKTEESPWGDMLAYASHTCEHRSSLSGPHPTGRRTTAPDRESLVKGTVEWEECGKIDCQRPASIWVAKQMSEGFPEHWRPIFFYMIARYWEDESNLYFYDNIRKLAIDAGFKILFPDPRLPKEEPDKPLKSQKTSKSRKTTVARVTKPEQTKRVLRSTKKGQ</sequence>
<dbReference type="EMBL" id="LFZN01000107">
    <property type="protein sequence ID" value="KXS98741.1"/>
    <property type="molecule type" value="Genomic_DNA"/>
</dbReference>
<feature type="compositionally biased region" description="Basic residues" evidence="1">
    <location>
        <begin position="572"/>
        <end position="581"/>
    </location>
</feature>
<evidence type="ECO:0000313" key="2">
    <source>
        <dbReference type="EMBL" id="KXS98741.1"/>
    </source>
</evidence>
<dbReference type="OrthoDB" id="5227598at2759"/>
<feature type="region of interest" description="Disordered" evidence="1">
    <location>
        <begin position="440"/>
        <end position="459"/>
    </location>
</feature>
<evidence type="ECO:0000313" key="3">
    <source>
        <dbReference type="Proteomes" id="UP000070133"/>
    </source>
</evidence>
<dbReference type="AlphaFoldDB" id="A0A139H8I4"/>
<accession>A0A139H8I4</accession>
<feature type="compositionally biased region" description="Basic and acidic residues" evidence="1">
    <location>
        <begin position="538"/>
        <end position="548"/>
    </location>
</feature>
<feature type="region of interest" description="Disordered" evidence="1">
    <location>
        <begin position="537"/>
        <end position="581"/>
    </location>
</feature>
<gene>
    <name evidence="2" type="ORF">AC578_10502</name>
</gene>